<keyword evidence="4" id="KW-0812">Transmembrane</keyword>
<evidence type="ECO:0000256" key="4">
    <source>
        <dbReference type="SAM" id="Phobius"/>
    </source>
</evidence>
<dbReference type="RefSeq" id="WP_092785352.1">
    <property type="nucleotide sequence ID" value="NZ_FNAP01000005.1"/>
</dbReference>
<dbReference type="Pfam" id="PF00535">
    <property type="entry name" value="Glycos_transf_2"/>
    <property type="match status" value="1"/>
</dbReference>
<evidence type="ECO:0000256" key="1">
    <source>
        <dbReference type="ARBA" id="ARBA00006739"/>
    </source>
</evidence>
<dbReference type="GO" id="GO:0016757">
    <property type="term" value="F:glycosyltransferase activity"/>
    <property type="evidence" value="ECO:0007669"/>
    <property type="project" value="UniProtKB-KW"/>
</dbReference>
<comment type="similarity">
    <text evidence="1">Belongs to the glycosyltransferase 2 family.</text>
</comment>
<dbReference type="PANTHER" id="PTHR43630">
    <property type="entry name" value="POLY-BETA-1,6-N-ACETYL-D-GLUCOSAMINE SYNTHASE"/>
    <property type="match status" value="1"/>
</dbReference>
<dbReference type="PANTHER" id="PTHR43630:SF1">
    <property type="entry name" value="POLY-BETA-1,6-N-ACETYL-D-GLUCOSAMINE SYNTHASE"/>
    <property type="match status" value="1"/>
</dbReference>
<keyword evidence="4" id="KW-0472">Membrane</keyword>
<dbReference type="SUPFAM" id="SSF53448">
    <property type="entry name" value="Nucleotide-diphospho-sugar transferases"/>
    <property type="match status" value="1"/>
</dbReference>
<dbReference type="EMBL" id="FNAP01000005">
    <property type="protein sequence ID" value="SDE32149.1"/>
    <property type="molecule type" value="Genomic_DNA"/>
</dbReference>
<dbReference type="OrthoDB" id="9766971at2"/>
<organism evidence="6 7">
    <name type="scientific">Rhodospira trueperi</name>
    <dbReference type="NCBI Taxonomy" id="69960"/>
    <lineage>
        <taxon>Bacteria</taxon>
        <taxon>Pseudomonadati</taxon>
        <taxon>Pseudomonadota</taxon>
        <taxon>Alphaproteobacteria</taxon>
        <taxon>Rhodospirillales</taxon>
        <taxon>Rhodospirillaceae</taxon>
        <taxon>Rhodospira</taxon>
    </lineage>
</organism>
<dbReference type="Gene3D" id="3.90.550.10">
    <property type="entry name" value="Spore Coat Polysaccharide Biosynthesis Protein SpsA, Chain A"/>
    <property type="match status" value="1"/>
</dbReference>
<dbReference type="InterPro" id="IPR029044">
    <property type="entry name" value="Nucleotide-diphossugar_trans"/>
</dbReference>
<evidence type="ECO:0000259" key="5">
    <source>
        <dbReference type="Pfam" id="PF00535"/>
    </source>
</evidence>
<evidence type="ECO:0000313" key="7">
    <source>
        <dbReference type="Proteomes" id="UP000199412"/>
    </source>
</evidence>
<keyword evidence="3 6" id="KW-0808">Transferase</keyword>
<evidence type="ECO:0000256" key="2">
    <source>
        <dbReference type="ARBA" id="ARBA00022676"/>
    </source>
</evidence>
<reference evidence="6 7" key="1">
    <citation type="submission" date="2016-10" db="EMBL/GenBank/DDBJ databases">
        <authorList>
            <person name="de Groot N.N."/>
        </authorList>
    </citation>
    <scope>NUCLEOTIDE SEQUENCE [LARGE SCALE GENOMIC DNA]</scope>
    <source>
        <strain evidence="6 7">ATCC 700224</strain>
    </source>
</reference>
<accession>A0A1G7BYN1</accession>
<gene>
    <name evidence="6" type="ORF">SAMN05421720_105229</name>
</gene>
<feature type="transmembrane region" description="Helical" evidence="4">
    <location>
        <begin position="352"/>
        <end position="369"/>
    </location>
</feature>
<evidence type="ECO:0000313" key="6">
    <source>
        <dbReference type="EMBL" id="SDE32149.1"/>
    </source>
</evidence>
<dbReference type="STRING" id="69960.SAMN05421720_105229"/>
<feature type="transmembrane region" description="Helical" evidence="4">
    <location>
        <begin position="6"/>
        <end position="30"/>
    </location>
</feature>
<dbReference type="AlphaFoldDB" id="A0A1G7BYN1"/>
<keyword evidence="2" id="KW-0328">Glycosyltransferase</keyword>
<keyword evidence="4" id="KW-1133">Transmembrane helix</keyword>
<feature type="transmembrane region" description="Helical" evidence="4">
    <location>
        <begin position="294"/>
        <end position="313"/>
    </location>
</feature>
<dbReference type="CDD" id="cd06439">
    <property type="entry name" value="CESA_like_1"/>
    <property type="match status" value="1"/>
</dbReference>
<protein>
    <submittedName>
        <fullName evidence="6">Glycosyltransferase, catalytic subunit of cellulose synthase and poly-beta-1,6-N-acetylglucosamine synthase</fullName>
    </submittedName>
</protein>
<proteinExistence type="inferred from homology"/>
<dbReference type="Proteomes" id="UP000199412">
    <property type="component" value="Unassembled WGS sequence"/>
</dbReference>
<sequence length="385" mass="42948">MSGSLTVLVLASIATLVYHYLGYPAVLWILAKVAPRPTKTGSGQPRVSMLVAAYNEAAVIEDKLNNALDLDYPHLDIIVVSDGSTDGTEAIARRFEDRGVVVVEVSPRQGKGNALNRGAEQARGEILLVSDANAMVARDALTHLVRHFDDPSVGCVSGHVAPEPARDGSDISGSEGLYWRYEAFLKRAESRIASTTGVVGSLLALRRELFAPIPAGLINDDSFLMLHIMRQGFRVLYEPTAHCWRRSSRTMQDELRRRKRITSGRYQHMMRFSEWPWNSPFTVFFLFSHKYLRLLLPFFMIAALLGNLTVLFFSPVSWLMLLTLTGQAAFYALAAVGAILSRTPNRRWRPATLAYYITVGNLGLAYGFLQHVRGRHTVLWQKAAR</sequence>
<keyword evidence="7" id="KW-1185">Reference proteome</keyword>
<evidence type="ECO:0000256" key="3">
    <source>
        <dbReference type="ARBA" id="ARBA00022679"/>
    </source>
</evidence>
<name>A0A1G7BYN1_9PROT</name>
<feature type="domain" description="Glycosyltransferase 2-like" evidence="5">
    <location>
        <begin position="48"/>
        <end position="210"/>
    </location>
</feature>
<dbReference type="InterPro" id="IPR001173">
    <property type="entry name" value="Glyco_trans_2-like"/>
</dbReference>
<feature type="transmembrane region" description="Helical" evidence="4">
    <location>
        <begin position="319"/>
        <end position="340"/>
    </location>
</feature>